<protein>
    <submittedName>
        <fullName evidence="1">Uncharacterized protein</fullName>
    </submittedName>
</protein>
<sequence>MRVDKTQSPATIIRSIPGCRTGHLTKTEYPSTMASVKLHGIARPMIVTK</sequence>
<evidence type="ECO:0000313" key="1">
    <source>
        <dbReference type="EMBL" id="MBX40838.1"/>
    </source>
</evidence>
<dbReference type="EMBL" id="GGEC01060354">
    <property type="protein sequence ID" value="MBX40838.1"/>
    <property type="molecule type" value="Transcribed_RNA"/>
</dbReference>
<reference evidence="1" key="1">
    <citation type="submission" date="2018-02" db="EMBL/GenBank/DDBJ databases">
        <title>Rhizophora mucronata_Transcriptome.</title>
        <authorList>
            <person name="Meera S.P."/>
            <person name="Sreeshan A."/>
            <person name="Augustine A."/>
        </authorList>
    </citation>
    <scope>NUCLEOTIDE SEQUENCE</scope>
    <source>
        <tissue evidence="1">Leaf</tissue>
    </source>
</reference>
<accession>A0A2P2NEB6</accession>
<organism evidence="1">
    <name type="scientific">Rhizophora mucronata</name>
    <name type="common">Asiatic mangrove</name>
    <dbReference type="NCBI Taxonomy" id="61149"/>
    <lineage>
        <taxon>Eukaryota</taxon>
        <taxon>Viridiplantae</taxon>
        <taxon>Streptophyta</taxon>
        <taxon>Embryophyta</taxon>
        <taxon>Tracheophyta</taxon>
        <taxon>Spermatophyta</taxon>
        <taxon>Magnoliopsida</taxon>
        <taxon>eudicotyledons</taxon>
        <taxon>Gunneridae</taxon>
        <taxon>Pentapetalae</taxon>
        <taxon>rosids</taxon>
        <taxon>fabids</taxon>
        <taxon>Malpighiales</taxon>
        <taxon>Rhizophoraceae</taxon>
        <taxon>Rhizophora</taxon>
    </lineage>
</organism>
<proteinExistence type="predicted"/>
<name>A0A2P2NEB6_RHIMU</name>
<dbReference type="AlphaFoldDB" id="A0A2P2NEB6"/>